<reference evidence="2 3" key="1">
    <citation type="submission" date="2017-08" db="EMBL/GenBank/DDBJ databases">
        <authorList>
            <person name="de Groot N.N."/>
        </authorList>
    </citation>
    <scope>NUCLEOTIDE SEQUENCE [LARGE SCALE GENOMIC DNA]</scope>
    <source>
        <strain evidence="2 3">JC228</strain>
    </source>
</reference>
<feature type="signal peptide" evidence="1">
    <location>
        <begin position="1"/>
        <end position="22"/>
    </location>
</feature>
<dbReference type="OrthoDB" id="2880456at2"/>
<evidence type="ECO:0000313" key="2">
    <source>
        <dbReference type="EMBL" id="SNX75405.1"/>
    </source>
</evidence>
<dbReference type="AlphaFoldDB" id="A0A285D6Y8"/>
<proteinExistence type="predicted"/>
<dbReference type="PROSITE" id="PS51257">
    <property type="entry name" value="PROKAR_LIPOPROTEIN"/>
    <property type="match status" value="1"/>
</dbReference>
<gene>
    <name evidence="2" type="ORF">SAMN05877753_11248</name>
</gene>
<dbReference type="Proteomes" id="UP000219546">
    <property type="component" value="Unassembled WGS sequence"/>
</dbReference>
<dbReference type="EMBL" id="OAOP01000012">
    <property type="protein sequence ID" value="SNX75405.1"/>
    <property type="molecule type" value="Genomic_DNA"/>
</dbReference>
<evidence type="ECO:0000313" key="3">
    <source>
        <dbReference type="Proteomes" id="UP000219546"/>
    </source>
</evidence>
<dbReference type="RefSeq" id="WP_097160477.1">
    <property type="nucleotide sequence ID" value="NZ_JBEPMQ010000015.1"/>
</dbReference>
<accession>A0A285D6Y8</accession>
<evidence type="ECO:0000256" key="1">
    <source>
        <dbReference type="SAM" id="SignalP"/>
    </source>
</evidence>
<name>A0A285D6Y8_9BACI</name>
<organism evidence="2 3">
    <name type="scientific">Bacillus oleivorans</name>
    <dbReference type="NCBI Taxonomy" id="1448271"/>
    <lineage>
        <taxon>Bacteria</taxon>
        <taxon>Bacillati</taxon>
        <taxon>Bacillota</taxon>
        <taxon>Bacilli</taxon>
        <taxon>Bacillales</taxon>
        <taxon>Bacillaceae</taxon>
        <taxon>Bacillus</taxon>
    </lineage>
</organism>
<keyword evidence="3" id="KW-1185">Reference proteome</keyword>
<protein>
    <submittedName>
        <fullName evidence="2">Uncharacterized protein</fullName>
    </submittedName>
</protein>
<feature type="chain" id="PRO_5039339429" evidence="1">
    <location>
        <begin position="23"/>
        <end position="119"/>
    </location>
</feature>
<keyword evidence="1" id="KW-0732">Signal</keyword>
<sequence>MLNIRKMAVGIVCFLIISILGACGNADVQNAESGEGPTGDAAGTVLAGQEAPEIAGIIKSVETDEEVIITVGGQDVNYRLSEEAKSQIEGKEVEIGSEVTFSTYSIGDDKETIDQFIIE</sequence>